<dbReference type="RefSeq" id="WP_181470797.1">
    <property type="nucleotide sequence ID" value="NZ_JACEFG010000001.1"/>
</dbReference>
<dbReference type="InterPro" id="IPR050769">
    <property type="entry name" value="NAT_camello-type"/>
</dbReference>
<dbReference type="SUPFAM" id="SSF55729">
    <property type="entry name" value="Acyl-CoA N-acyltransferases (Nat)"/>
    <property type="match status" value="1"/>
</dbReference>
<dbReference type="PANTHER" id="PTHR13947:SF37">
    <property type="entry name" value="LD18367P"/>
    <property type="match status" value="1"/>
</dbReference>
<keyword evidence="4" id="KW-1185">Reference proteome</keyword>
<evidence type="ECO:0000259" key="2">
    <source>
        <dbReference type="PROSITE" id="PS51186"/>
    </source>
</evidence>
<protein>
    <submittedName>
        <fullName evidence="3">GNAT family N-acetyltransferase</fullName>
    </submittedName>
</protein>
<proteinExistence type="predicted"/>
<evidence type="ECO:0000256" key="1">
    <source>
        <dbReference type="ARBA" id="ARBA00022679"/>
    </source>
</evidence>
<dbReference type="Gene3D" id="3.40.630.30">
    <property type="match status" value="1"/>
</dbReference>
<evidence type="ECO:0000313" key="3">
    <source>
        <dbReference type="EMBL" id="MBA2173759.1"/>
    </source>
</evidence>
<dbReference type="CDD" id="cd04301">
    <property type="entry name" value="NAT_SF"/>
    <property type="match status" value="1"/>
</dbReference>
<organism evidence="3 4">
    <name type="scientific">Halobacillus locisalis</name>
    <dbReference type="NCBI Taxonomy" id="220753"/>
    <lineage>
        <taxon>Bacteria</taxon>
        <taxon>Bacillati</taxon>
        <taxon>Bacillota</taxon>
        <taxon>Bacilli</taxon>
        <taxon>Bacillales</taxon>
        <taxon>Bacillaceae</taxon>
        <taxon>Halobacillus</taxon>
    </lineage>
</organism>
<gene>
    <name evidence="3" type="ORF">H0266_02495</name>
</gene>
<dbReference type="PANTHER" id="PTHR13947">
    <property type="entry name" value="GNAT FAMILY N-ACETYLTRANSFERASE"/>
    <property type="match status" value="1"/>
</dbReference>
<evidence type="ECO:0000313" key="4">
    <source>
        <dbReference type="Proteomes" id="UP000571017"/>
    </source>
</evidence>
<accession>A0A838CPJ7</accession>
<dbReference type="EMBL" id="JACEFG010000001">
    <property type="protein sequence ID" value="MBA2173759.1"/>
    <property type="molecule type" value="Genomic_DNA"/>
</dbReference>
<sequence>METGVVRIQPYSGRYLNQIVDLILSIQQEEFGVKISQSDQPDLLEIEEVYQRAKGNFWFAIYGEEVIGTIGLFDLGEGQFALKKKFVKKTYRGHSYSVGHNLLQTATQWASEHKASEIYLGTTPQFKAAHRFYEKSGFEAISREQLPEGFPLVDVDRLFYRKGIEKGLKREGV</sequence>
<reference evidence="3 4" key="1">
    <citation type="journal article" date="2004" name="Extremophiles">
        <title>Halobacillus locisalis sp. nov., a halophilic bacterium isolated from a marine solar saltern of the Yellow Sea in Korea.</title>
        <authorList>
            <person name="Yoon J.H."/>
            <person name="Kang K.H."/>
            <person name="Oh T.K."/>
            <person name="Park Y.H."/>
        </authorList>
    </citation>
    <scope>NUCLEOTIDE SEQUENCE [LARGE SCALE GENOMIC DNA]</scope>
    <source>
        <strain evidence="3 4">KCTC 3788</strain>
    </source>
</reference>
<keyword evidence="1 3" id="KW-0808">Transferase</keyword>
<dbReference type="InterPro" id="IPR000182">
    <property type="entry name" value="GNAT_dom"/>
</dbReference>
<name>A0A838CPJ7_9BACI</name>
<dbReference type="Pfam" id="PF00583">
    <property type="entry name" value="Acetyltransf_1"/>
    <property type="match status" value="1"/>
</dbReference>
<dbReference type="AlphaFoldDB" id="A0A838CPJ7"/>
<feature type="domain" description="N-acetyltransferase" evidence="2">
    <location>
        <begin position="6"/>
        <end position="171"/>
    </location>
</feature>
<dbReference type="InterPro" id="IPR016181">
    <property type="entry name" value="Acyl_CoA_acyltransferase"/>
</dbReference>
<dbReference type="GO" id="GO:0008080">
    <property type="term" value="F:N-acetyltransferase activity"/>
    <property type="evidence" value="ECO:0007669"/>
    <property type="project" value="InterPro"/>
</dbReference>
<comment type="caution">
    <text evidence="3">The sequence shown here is derived from an EMBL/GenBank/DDBJ whole genome shotgun (WGS) entry which is preliminary data.</text>
</comment>
<dbReference type="Proteomes" id="UP000571017">
    <property type="component" value="Unassembled WGS sequence"/>
</dbReference>
<dbReference type="PROSITE" id="PS51186">
    <property type="entry name" value="GNAT"/>
    <property type="match status" value="1"/>
</dbReference>